<sequence>MPYAGSKAGIWAQSFSLWCMYPAVSFTEIADLSMSVILTSGTLSPMTSFSSELGAKFETSMEAPHVIDVKSQLWASVISTGPGNQPLNASYKTADAYDFQEICKIVPGGALVFFPSYKLMEKLCTHWRETGQWSRLNAQKSFFVEPRGSQDEFELTLKDYYDSIRQGNGSAAWKMKKGKKRGLKQSDVKETQQDPPRVGSSFLAACRGKVCNYFVNLELLNSITSSLTSIVLRRLGSWARWR</sequence>
<feature type="region of interest" description="Disordered" evidence="1">
    <location>
        <begin position="175"/>
        <end position="197"/>
    </location>
</feature>
<accession>A0A835GX73</accession>
<dbReference type="GO" id="GO:0003678">
    <property type="term" value="F:DNA helicase activity"/>
    <property type="evidence" value="ECO:0007669"/>
    <property type="project" value="TreeGrafter"/>
</dbReference>
<comment type="caution">
    <text evidence="3">The sequence shown here is derived from an EMBL/GenBank/DDBJ whole genome shotgun (WGS) entry which is preliminary data.</text>
</comment>
<dbReference type="GO" id="GO:0006289">
    <property type="term" value="P:nucleotide-excision repair"/>
    <property type="evidence" value="ECO:0007669"/>
    <property type="project" value="TreeGrafter"/>
</dbReference>
<dbReference type="GO" id="GO:0003676">
    <property type="term" value="F:nucleic acid binding"/>
    <property type="evidence" value="ECO:0007669"/>
    <property type="project" value="InterPro"/>
</dbReference>
<dbReference type="PANTHER" id="PTHR11472:SF47">
    <property type="entry name" value="FANCONI ANEMIA GROUP J PROTEIN"/>
    <property type="match status" value="1"/>
</dbReference>
<dbReference type="OrthoDB" id="19182at2759"/>
<evidence type="ECO:0000256" key="1">
    <source>
        <dbReference type="SAM" id="MobiDB-lite"/>
    </source>
</evidence>
<evidence type="ECO:0000313" key="3">
    <source>
        <dbReference type="EMBL" id="KAF9589216.1"/>
    </source>
</evidence>
<dbReference type="GO" id="GO:0005634">
    <property type="term" value="C:nucleus"/>
    <property type="evidence" value="ECO:0007669"/>
    <property type="project" value="TreeGrafter"/>
</dbReference>
<dbReference type="GO" id="GO:1990918">
    <property type="term" value="P:double-strand break repair involved in meiotic recombination"/>
    <property type="evidence" value="ECO:0007669"/>
    <property type="project" value="TreeGrafter"/>
</dbReference>
<organism evidence="3 4">
    <name type="scientific">Coptis chinensis</name>
    <dbReference type="NCBI Taxonomy" id="261450"/>
    <lineage>
        <taxon>Eukaryota</taxon>
        <taxon>Viridiplantae</taxon>
        <taxon>Streptophyta</taxon>
        <taxon>Embryophyta</taxon>
        <taxon>Tracheophyta</taxon>
        <taxon>Spermatophyta</taxon>
        <taxon>Magnoliopsida</taxon>
        <taxon>Ranunculales</taxon>
        <taxon>Ranunculaceae</taxon>
        <taxon>Coptidoideae</taxon>
        <taxon>Coptis</taxon>
    </lineage>
</organism>
<dbReference type="Proteomes" id="UP000631114">
    <property type="component" value="Unassembled WGS sequence"/>
</dbReference>
<evidence type="ECO:0000313" key="4">
    <source>
        <dbReference type="Proteomes" id="UP000631114"/>
    </source>
</evidence>
<dbReference type="InterPro" id="IPR006555">
    <property type="entry name" value="ATP-dep_Helicase_C"/>
</dbReference>
<dbReference type="Gene3D" id="3.40.50.300">
    <property type="entry name" value="P-loop containing nucleotide triphosphate hydrolases"/>
    <property type="match status" value="1"/>
</dbReference>
<keyword evidence="4" id="KW-1185">Reference proteome</keyword>
<dbReference type="GO" id="GO:0016818">
    <property type="term" value="F:hydrolase activity, acting on acid anhydrides, in phosphorus-containing anhydrides"/>
    <property type="evidence" value="ECO:0007669"/>
    <property type="project" value="InterPro"/>
</dbReference>
<name>A0A835GX73_9MAGN</name>
<proteinExistence type="predicted"/>
<dbReference type="InterPro" id="IPR045028">
    <property type="entry name" value="DinG/Rad3-like"/>
</dbReference>
<feature type="domain" description="ATP-dependent helicase C-terminal" evidence="2">
    <location>
        <begin position="100"/>
        <end position="167"/>
    </location>
</feature>
<gene>
    <name evidence="3" type="ORF">IFM89_020531</name>
</gene>
<dbReference type="Pfam" id="PF13307">
    <property type="entry name" value="Helicase_C_2"/>
    <property type="match status" value="1"/>
</dbReference>
<dbReference type="GO" id="GO:0005524">
    <property type="term" value="F:ATP binding"/>
    <property type="evidence" value="ECO:0007669"/>
    <property type="project" value="InterPro"/>
</dbReference>
<reference evidence="3 4" key="1">
    <citation type="submission" date="2020-10" db="EMBL/GenBank/DDBJ databases">
        <title>The Coptis chinensis genome and diversification of protoberbering-type alkaloids.</title>
        <authorList>
            <person name="Wang B."/>
            <person name="Shu S."/>
            <person name="Song C."/>
            <person name="Liu Y."/>
        </authorList>
    </citation>
    <scope>NUCLEOTIDE SEQUENCE [LARGE SCALE GENOMIC DNA]</scope>
    <source>
        <strain evidence="3">HL-2020</strain>
        <tissue evidence="3">Leaf</tissue>
    </source>
</reference>
<evidence type="ECO:0000259" key="2">
    <source>
        <dbReference type="Pfam" id="PF13307"/>
    </source>
</evidence>
<protein>
    <recommendedName>
        <fullName evidence="2">ATP-dependent helicase C-terminal domain-containing protein</fullName>
    </recommendedName>
</protein>
<dbReference type="AlphaFoldDB" id="A0A835GX73"/>
<dbReference type="PANTHER" id="PTHR11472">
    <property type="entry name" value="DNA REPAIR DEAD HELICASE RAD3/XP-D SUBFAMILY MEMBER"/>
    <property type="match status" value="1"/>
</dbReference>
<dbReference type="InterPro" id="IPR027417">
    <property type="entry name" value="P-loop_NTPase"/>
</dbReference>
<dbReference type="EMBL" id="JADFTS010000009">
    <property type="protein sequence ID" value="KAF9589216.1"/>
    <property type="molecule type" value="Genomic_DNA"/>
</dbReference>